<comment type="caution">
    <text evidence="5">The sequence shown here is derived from an EMBL/GenBank/DDBJ whole genome shotgun (WGS) entry which is preliminary data.</text>
</comment>
<keyword evidence="3" id="KW-0804">Transcription</keyword>
<dbReference type="GO" id="GO:0003700">
    <property type="term" value="F:DNA-binding transcription factor activity"/>
    <property type="evidence" value="ECO:0007669"/>
    <property type="project" value="InterPro"/>
</dbReference>
<evidence type="ECO:0000259" key="4">
    <source>
        <dbReference type="PROSITE" id="PS50949"/>
    </source>
</evidence>
<dbReference type="SMART" id="SM00345">
    <property type="entry name" value="HTH_GNTR"/>
    <property type="match status" value="1"/>
</dbReference>
<keyword evidence="2" id="KW-0238">DNA-binding</keyword>
<dbReference type="InterPro" id="IPR036388">
    <property type="entry name" value="WH-like_DNA-bd_sf"/>
</dbReference>
<dbReference type="InterPro" id="IPR011711">
    <property type="entry name" value="GntR_C"/>
</dbReference>
<evidence type="ECO:0000256" key="2">
    <source>
        <dbReference type="ARBA" id="ARBA00023125"/>
    </source>
</evidence>
<accession>A0A645DGD4</accession>
<dbReference type="PANTHER" id="PTHR43537:SF5">
    <property type="entry name" value="UXU OPERON TRANSCRIPTIONAL REGULATOR"/>
    <property type="match status" value="1"/>
</dbReference>
<name>A0A645DGD4_9ZZZZ</name>
<gene>
    <name evidence="5" type="primary">glcC_6</name>
    <name evidence="5" type="ORF">SDC9_135413</name>
</gene>
<feature type="domain" description="HTH gntR-type" evidence="4">
    <location>
        <begin position="18"/>
        <end position="90"/>
    </location>
</feature>
<evidence type="ECO:0000256" key="1">
    <source>
        <dbReference type="ARBA" id="ARBA00023015"/>
    </source>
</evidence>
<evidence type="ECO:0000256" key="3">
    <source>
        <dbReference type="ARBA" id="ARBA00023163"/>
    </source>
</evidence>
<sequence length="250" mass="27756">MRGTYLPLSLRWFDDDAVKAYEAVRKHLEDQILAGELTVGSLLPAERELATEFGVSRAAVREALRMMAAQGLITSQVGAGPNSGTRITAQNGPALGKLLQLHVALSQFPIDDVVDARVMLERFSATMASINANPENLAKLGDLLGEMEAEHMELDQFNELDTRFHIVIAQLAENQFVTVLTTAVRQALAIPIRRASEEMTDYQGFRRDLNRQHRRVFEAIASRDPERAADLIEEHIRTAYTILPMGGSKC</sequence>
<dbReference type="InterPro" id="IPR000524">
    <property type="entry name" value="Tscrpt_reg_HTH_GntR"/>
</dbReference>
<dbReference type="GO" id="GO:0003677">
    <property type="term" value="F:DNA binding"/>
    <property type="evidence" value="ECO:0007669"/>
    <property type="project" value="UniProtKB-KW"/>
</dbReference>
<dbReference type="Pfam" id="PF00392">
    <property type="entry name" value="GntR"/>
    <property type="match status" value="1"/>
</dbReference>
<dbReference type="Gene3D" id="1.20.120.530">
    <property type="entry name" value="GntR ligand-binding domain-like"/>
    <property type="match status" value="1"/>
</dbReference>
<dbReference type="AlphaFoldDB" id="A0A645DGD4"/>
<dbReference type="Pfam" id="PF07729">
    <property type="entry name" value="FCD"/>
    <property type="match status" value="1"/>
</dbReference>
<dbReference type="InterPro" id="IPR008920">
    <property type="entry name" value="TF_FadR/GntR_C"/>
</dbReference>
<evidence type="ECO:0000313" key="5">
    <source>
        <dbReference type="EMBL" id="MPM88311.1"/>
    </source>
</evidence>
<dbReference type="PANTHER" id="PTHR43537">
    <property type="entry name" value="TRANSCRIPTIONAL REGULATOR, GNTR FAMILY"/>
    <property type="match status" value="1"/>
</dbReference>
<protein>
    <submittedName>
        <fullName evidence="5">Glc operon transcriptional activator</fullName>
    </submittedName>
</protein>
<dbReference type="InterPro" id="IPR036390">
    <property type="entry name" value="WH_DNA-bd_sf"/>
</dbReference>
<dbReference type="EMBL" id="VSSQ01035950">
    <property type="protein sequence ID" value="MPM88311.1"/>
    <property type="molecule type" value="Genomic_DNA"/>
</dbReference>
<dbReference type="CDD" id="cd07377">
    <property type="entry name" value="WHTH_GntR"/>
    <property type="match status" value="1"/>
</dbReference>
<keyword evidence="1" id="KW-0805">Transcription regulation</keyword>
<organism evidence="5">
    <name type="scientific">bioreactor metagenome</name>
    <dbReference type="NCBI Taxonomy" id="1076179"/>
    <lineage>
        <taxon>unclassified sequences</taxon>
        <taxon>metagenomes</taxon>
        <taxon>ecological metagenomes</taxon>
    </lineage>
</organism>
<dbReference type="PRINTS" id="PR00035">
    <property type="entry name" value="HTHGNTR"/>
</dbReference>
<dbReference type="SUPFAM" id="SSF46785">
    <property type="entry name" value="Winged helix' DNA-binding domain"/>
    <property type="match status" value="1"/>
</dbReference>
<dbReference type="SUPFAM" id="SSF48008">
    <property type="entry name" value="GntR ligand-binding domain-like"/>
    <property type="match status" value="1"/>
</dbReference>
<proteinExistence type="predicted"/>
<dbReference type="Gene3D" id="1.10.10.10">
    <property type="entry name" value="Winged helix-like DNA-binding domain superfamily/Winged helix DNA-binding domain"/>
    <property type="match status" value="1"/>
</dbReference>
<reference evidence="5" key="1">
    <citation type="submission" date="2019-08" db="EMBL/GenBank/DDBJ databases">
        <authorList>
            <person name="Kucharzyk K."/>
            <person name="Murdoch R.W."/>
            <person name="Higgins S."/>
            <person name="Loffler F."/>
        </authorList>
    </citation>
    <scope>NUCLEOTIDE SEQUENCE</scope>
</reference>
<dbReference type="PROSITE" id="PS50949">
    <property type="entry name" value="HTH_GNTR"/>
    <property type="match status" value="1"/>
</dbReference>
<dbReference type="SMART" id="SM00895">
    <property type="entry name" value="FCD"/>
    <property type="match status" value="1"/>
</dbReference>